<dbReference type="GO" id="GO:0035485">
    <property type="term" value="F:adenine/guanine mispair binding"/>
    <property type="evidence" value="ECO:0007669"/>
    <property type="project" value="TreeGrafter"/>
</dbReference>
<evidence type="ECO:0000256" key="7">
    <source>
        <dbReference type="ARBA" id="ARBA00022723"/>
    </source>
</evidence>
<keyword evidence="11" id="KW-0411">Iron-sulfur</keyword>
<dbReference type="Pfam" id="PF00633">
    <property type="entry name" value="HHH"/>
    <property type="match status" value="1"/>
</dbReference>
<dbReference type="RefSeq" id="WP_136335042.1">
    <property type="nucleotide sequence ID" value="NZ_QXMP01000001.1"/>
</dbReference>
<keyword evidence="17" id="KW-1185">Reference proteome</keyword>
<dbReference type="Pfam" id="PF14815">
    <property type="entry name" value="NUDIX_4"/>
    <property type="match status" value="1"/>
</dbReference>
<dbReference type="InterPro" id="IPR000445">
    <property type="entry name" value="HhH_motif"/>
</dbReference>
<dbReference type="InterPro" id="IPR029119">
    <property type="entry name" value="MutY_C"/>
</dbReference>
<dbReference type="PANTHER" id="PTHR42944:SF1">
    <property type="entry name" value="ADENINE DNA GLYCOSYLASE"/>
    <property type="match status" value="1"/>
</dbReference>
<dbReference type="OrthoDB" id="9802365at2"/>
<keyword evidence="12" id="KW-0234">DNA repair</keyword>
<dbReference type="EMBL" id="SSMC01000001">
    <property type="protein sequence ID" value="THD69552.1"/>
    <property type="molecule type" value="Genomic_DNA"/>
</dbReference>
<dbReference type="InterPro" id="IPR003651">
    <property type="entry name" value="Endonuclease3_FeS-loop_motif"/>
</dbReference>
<dbReference type="EC" id="3.2.2.31" evidence="4 14"/>
<dbReference type="Gene3D" id="1.10.340.30">
    <property type="entry name" value="Hypothetical protein, domain 2"/>
    <property type="match status" value="1"/>
</dbReference>
<dbReference type="Proteomes" id="UP000305939">
    <property type="component" value="Unassembled WGS sequence"/>
</dbReference>
<reference evidence="16 17" key="1">
    <citation type="submission" date="2019-04" db="EMBL/GenBank/DDBJ databases">
        <title>Draft genome sequence of Robertkochia marina CC-AMO-30D.</title>
        <authorList>
            <person name="Hameed A."/>
            <person name="Lin S.-Y."/>
            <person name="Shahina M."/>
            <person name="Lai W.-A."/>
            <person name="Young C.-C."/>
        </authorList>
    </citation>
    <scope>NUCLEOTIDE SEQUENCE [LARGE SCALE GENOMIC DNA]</scope>
    <source>
        <strain evidence="16 17">CC-AMO-30D</strain>
    </source>
</reference>
<dbReference type="InterPro" id="IPR005760">
    <property type="entry name" value="A/G_AdeGlyc_MutY"/>
</dbReference>
<evidence type="ECO:0000313" key="16">
    <source>
        <dbReference type="EMBL" id="THD69552.1"/>
    </source>
</evidence>
<evidence type="ECO:0000256" key="13">
    <source>
        <dbReference type="ARBA" id="ARBA00023295"/>
    </source>
</evidence>
<organism evidence="16 17">
    <name type="scientific">Robertkochia marina</name>
    <dbReference type="NCBI Taxonomy" id="1227945"/>
    <lineage>
        <taxon>Bacteria</taxon>
        <taxon>Pseudomonadati</taxon>
        <taxon>Bacteroidota</taxon>
        <taxon>Flavobacteriia</taxon>
        <taxon>Flavobacteriales</taxon>
        <taxon>Flavobacteriaceae</taxon>
        <taxon>Robertkochia</taxon>
    </lineage>
</organism>
<dbReference type="CDD" id="cd00056">
    <property type="entry name" value="ENDO3c"/>
    <property type="match status" value="1"/>
</dbReference>
<dbReference type="GO" id="GO:0051539">
    <property type="term" value="F:4 iron, 4 sulfur cluster binding"/>
    <property type="evidence" value="ECO:0007669"/>
    <property type="project" value="UniProtKB-UniRule"/>
</dbReference>
<keyword evidence="7" id="KW-0479">Metal-binding</keyword>
<dbReference type="SUPFAM" id="SSF55811">
    <property type="entry name" value="Nudix"/>
    <property type="match status" value="1"/>
</dbReference>
<dbReference type="GO" id="GO:0006284">
    <property type="term" value="P:base-excision repair"/>
    <property type="evidence" value="ECO:0007669"/>
    <property type="project" value="UniProtKB-UniRule"/>
</dbReference>
<evidence type="ECO:0000256" key="3">
    <source>
        <dbReference type="ARBA" id="ARBA00008343"/>
    </source>
</evidence>
<dbReference type="FunFam" id="1.10.340.30:FF:000002">
    <property type="entry name" value="Adenine DNA glycosylase"/>
    <property type="match status" value="1"/>
</dbReference>
<keyword evidence="8 14" id="KW-0227">DNA damage</keyword>
<dbReference type="SMART" id="SM00478">
    <property type="entry name" value="ENDO3c"/>
    <property type="match status" value="1"/>
</dbReference>
<keyword evidence="6" id="KW-0004">4Fe-4S</keyword>
<dbReference type="NCBIfam" id="TIGR01084">
    <property type="entry name" value="mutY"/>
    <property type="match status" value="1"/>
</dbReference>
<comment type="function">
    <text evidence="2">Adenine glycosylase active on G-A mispairs. MutY also corrects error-prone DNA synthesis past GO lesions which are due to the oxidatively damaged form of guanine: 7,8-dihydro-8-oxoguanine (8-oxo-dGTP).</text>
</comment>
<dbReference type="AlphaFoldDB" id="A0A4S3M322"/>
<dbReference type="SUPFAM" id="SSF48150">
    <property type="entry name" value="DNA-glycosylase"/>
    <property type="match status" value="1"/>
</dbReference>
<comment type="catalytic activity">
    <reaction evidence="1 14">
        <text>Hydrolyzes free adenine bases from 7,8-dihydro-8-oxoguanine:adenine mismatched double-stranded DNA, leaving an apurinic site.</text>
        <dbReference type="EC" id="3.2.2.31"/>
    </reaction>
</comment>
<dbReference type="InterPro" id="IPR044298">
    <property type="entry name" value="MIG/MutY"/>
</dbReference>
<evidence type="ECO:0000256" key="11">
    <source>
        <dbReference type="ARBA" id="ARBA00023014"/>
    </source>
</evidence>
<protein>
    <recommendedName>
        <fullName evidence="5 14">Adenine DNA glycosylase</fullName>
        <ecNumber evidence="4 14">3.2.2.31</ecNumber>
    </recommendedName>
</protein>
<keyword evidence="9" id="KW-0378">Hydrolase</keyword>
<evidence type="ECO:0000256" key="9">
    <source>
        <dbReference type="ARBA" id="ARBA00022801"/>
    </source>
</evidence>
<evidence type="ECO:0000256" key="1">
    <source>
        <dbReference type="ARBA" id="ARBA00000843"/>
    </source>
</evidence>
<accession>A0A4S3M322</accession>
<dbReference type="Pfam" id="PF10576">
    <property type="entry name" value="EndIII_4Fe-2S"/>
    <property type="match status" value="1"/>
</dbReference>
<evidence type="ECO:0000259" key="15">
    <source>
        <dbReference type="SMART" id="SM00478"/>
    </source>
</evidence>
<keyword evidence="10 14" id="KW-0408">Iron</keyword>
<evidence type="ECO:0000256" key="10">
    <source>
        <dbReference type="ARBA" id="ARBA00023004"/>
    </source>
</evidence>
<dbReference type="InterPro" id="IPR011257">
    <property type="entry name" value="DNA_glycosylase"/>
</dbReference>
<evidence type="ECO:0000256" key="6">
    <source>
        <dbReference type="ARBA" id="ARBA00022485"/>
    </source>
</evidence>
<dbReference type="GO" id="GO:0006298">
    <property type="term" value="P:mismatch repair"/>
    <property type="evidence" value="ECO:0007669"/>
    <property type="project" value="TreeGrafter"/>
</dbReference>
<dbReference type="InterPro" id="IPR023170">
    <property type="entry name" value="HhH_base_excis_C"/>
</dbReference>
<evidence type="ECO:0000256" key="4">
    <source>
        <dbReference type="ARBA" id="ARBA00012045"/>
    </source>
</evidence>
<dbReference type="GO" id="GO:0046872">
    <property type="term" value="F:metal ion binding"/>
    <property type="evidence" value="ECO:0007669"/>
    <property type="project" value="UniProtKB-UniRule"/>
</dbReference>
<comment type="caution">
    <text evidence="16">The sequence shown here is derived from an EMBL/GenBank/DDBJ whole genome shotgun (WGS) entry which is preliminary data.</text>
</comment>
<dbReference type="InterPro" id="IPR015797">
    <property type="entry name" value="NUDIX_hydrolase-like_dom_sf"/>
</dbReference>
<name>A0A4S3M322_9FLAO</name>
<evidence type="ECO:0000256" key="5">
    <source>
        <dbReference type="ARBA" id="ARBA00022023"/>
    </source>
</evidence>
<dbReference type="Gene3D" id="1.10.1670.10">
    <property type="entry name" value="Helix-hairpin-Helix base-excision DNA repair enzymes (C-terminal)"/>
    <property type="match status" value="1"/>
</dbReference>
<comment type="similarity">
    <text evidence="3 14">Belongs to the Nth/MutY family.</text>
</comment>
<keyword evidence="13 14" id="KW-0326">Glycosidase</keyword>
<evidence type="ECO:0000313" key="17">
    <source>
        <dbReference type="Proteomes" id="UP000305939"/>
    </source>
</evidence>
<dbReference type="InterPro" id="IPR003265">
    <property type="entry name" value="HhH-GPD_domain"/>
</dbReference>
<dbReference type="CDD" id="cd03431">
    <property type="entry name" value="NUDIX_DNA_Glycosylase_C-MutY"/>
    <property type="match status" value="1"/>
</dbReference>
<evidence type="ECO:0000256" key="12">
    <source>
        <dbReference type="ARBA" id="ARBA00023204"/>
    </source>
</evidence>
<dbReference type="PANTHER" id="PTHR42944">
    <property type="entry name" value="ADENINE DNA GLYCOSYLASE"/>
    <property type="match status" value="1"/>
</dbReference>
<evidence type="ECO:0000256" key="8">
    <source>
        <dbReference type="ARBA" id="ARBA00022763"/>
    </source>
</evidence>
<dbReference type="GO" id="GO:0000701">
    <property type="term" value="F:purine-specific mismatch base pair DNA N-glycosylase activity"/>
    <property type="evidence" value="ECO:0007669"/>
    <property type="project" value="UniProtKB-EC"/>
</dbReference>
<proteinExistence type="inferred from homology"/>
<dbReference type="Pfam" id="PF00730">
    <property type="entry name" value="HhH-GPD"/>
    <property type="match status" value="1"/>
</dbReference>
<evidence type="ECO:0000256" key="2">
    <source>
        <dbReference type="ARBA" id="ARBA00002933"/>
    </source>
</evidence>
<dbReference type="GO" id="GO:0034039">
    <property type="term" value="F:8-oxo-7,8-dihydroguanine DNA N-glycosylase activity"/>
    <property type="evidence" value="ECO:0007669"/>
    <property type="project" value="TreeGrafter"/>
</dbReference>
<dbReference type="GO" id="GO:0032357">
    <property type="term" value="F:oxidized purine DNA binding"/>
    <property type="evidence" value="ECO:0007669"/>
    <property type="project" value="TreeGrafter"/>
</dbReference>
<evidence type="ECO:0000256" key="14">
    <source>
        <dbReference type="RuleBase" id="RU365096"/>
    </source>
</evidence>
<comment type="cofactor">
    <cofactor evidence="14">
        <name>[4Fe-4S] cluster</name>
        <dbReference type="ChEBI" id="CHEBI:49883"/>
    </cofactor>
    <text evidence="14">Binds 1 [4Fe-4S] cluster.</text>
</comment>
<sequence length="347" mass="40361">MTFYQHIINWYTDNKRDLPWRNTRNPYKIWLSEIMLQQTRVEQGLPYYNKFVNKFPTVHHLSAASEDLVMKMWQGLGYYSRARNLHATAKYISHELDGRFPDNYKDLKKLKGVGEYTAAAIASFSYDEPAPVVDGNVYRLLSRYFGVDLPINATEGIKYFKALAEEVMHTSDPATYNQAVMEFGARQCKPQNPDCEQCPLNSSCVALQEKKVASLPVKLKKGKIKKRYFNYLVPFNSTEIILEKRTGKDIWRDLYQFPLIETQGPANLDQIIAQERFRSIPGADPSKIWLYNQDDIVHKLSHQHIFTRFWIVNLEDELPGAVKKSRVKDYAMPVLLANFVHEFEFSN</sequence>
<gene>
    <name evidence="16" type="primary">mutY</name>
    <name evidence="16" type="ORF">E7Z59_04285</name>
</gene>
<feature type="domain" description="HhH-GPD" evidence="15">
    <location>
        <begin position="35"/>
        <end position="186"/>
    </location>
</feature>